<protein>
    <recommendedName>
        <fullName evidence="4">tRNA_anti-like</fullName>
    </recommendedName>
</protein>
<evidence type="ECO:0008006" key="4">
    <source>
        <dbReference type="Google" id="ProtNLM"/>
    </source>
</evidence>
<keyword evidence="1" id="KW-0812">Transmembrane</keyword>
<keyword evidence="1" id="KW-0472">Membrane</keyword>
<gene>
    <name evidence="2" type="ORF">HCU67_15495</name>
</gene>
<keyword evidence="3" id="KW-1185">Reference proteome</keyword>
<reference evidence="2 3" key="1">
    <citation type="submission" date="2020-04" db="EMBL/GenBank/DDBJ databases">
        <authorList>
            <person name="Yoon J."/>
        </authorList>
    </citation>
    <scope>NUCLEOTIDE SEQUENCE [LARGE SCALE GENOMIC DNA]</scope>
    <source>
        <strain evidence="2 3">DJ-13</strain>
    </source>
</reference>
<evidence type="ECO:0000313" key="3">
    <source>
        <dbReference type="Proteomes" id="UP000718451"/>
    </source>
</evidence>
<dbReference type="InterPro" id="IPR024422">
    <property type="entry name" value="Protein_unknown_function_OB"/>
</dbReference>
<accession>A0ABX1GUR5</accession>
<comment type="caution">
    <text evidence="2">The sequence shown here is derived from an EMBL/GenBank/DDBJ whole genome shotgun (WGS) entry which is preliminary data.</text>
</comment>
<name>A0ABX1GUR5_9FLAO</name>
<feature type="transmembrane region" description="Helical" evidence="1">
    <location>
        <begin position="30"/>
        <end position="50"/>
    </location>
</feature>
<evidence type="ECO:0000256" key="1">
    <source>
        <dbReference type="SAM" id="Phobius"/>
    </source>
</evidence>
<dbReference type="Pfam" id="PF12869">
    <property type="entry name" value="tRNA_anti-like"/>
    <property type="match status" value="1"/>
</dbReference>
<sequence length="172" mass="19764">MGKFHCYERIGQERNLPCPFYMKTVRKKKILQIIYYLPLVALVVGLLYFYNEFQKPAQKDVTKLEVAAVLDTDDLIQLFKEDKETASDALVEQVVQVQGEIKEISFINDRYTILLKSKNFTKSFVMCEMASKNLNIENLAVGDTLKLRGICKGYLLDVIMLNCVPINENTNP</sequence>
<proteinExistence type="predicted"/>
<dbReference type="EMBL" id="JAAWWL010000003">
    <property type="protein sequence ID" value="NKI33359.1"/>
    <property type="molecule type" value="Genomic_DNA"/>
</dbReference>
<dbReference type="Proteomes" id="UP000718451">
    <property type="component" value="Unassembled WGS sequence"/>
</dbReference>
<dbReference type="RefSeq" id="WP_168553582.1">
    <property type="nucleotide sequence ID" value="NZ_JAAWWL010000003.1"/>
</dbReference>
<evidence type="ECO:0000313" key="2">
    <source>
        <dbReference type="EMBL" id="NKI33359.1"/>
    </source>
</evidence>
<keyword evidence="1" id="KW-1133">Transmembrane helix</keyword>
<organism evidence="2 3">
    <name type="scientific">Croceivirga thetidis</name>
    <dbReference type="NCBI Taxonomy" id="2721623"/>
    <lineage>
        <taxon>Bacteria</taxon>
        <taxon>Pseudomonadati</taxon>
        <taxon>Bacteroidota</taxon>
        <taxon>Flavobacteriia</taxon>
        <taxon>Flavobacteriales</taxon>
        <taxon>Flavobacteriaceae</taxon>
        <taxon>Croceivirga</taxon>
    </lineage>
</organism>